<feature type="compositionally biased region" description="Basic and acidic residues" evidence="1">
    <location>
        <begin position="236"/>
        <end position="245"/>
    </location>
</feature>
<name>A0AAD9IH98_PROWI</name>
<keyword evidence="3" id="KW-1185">Reference proteome</keyword>
<feature type="compositionally biased region" description="Low complexity" evidence="1">
    <location>
        <begin position="223"/>
        <end position="235"/>
    </location>
</feature>
<sequence>MQPEEGLTHEELALILGEPPTEEVLQEEGDAAEEPAAGSAASAPAALPQALVDALARADIQAVDRGSEHVRSGALFCLFTLFFSQPCQPRVKIYLTLEHAAALQEYAAFLVTQGASRHREEAAVLREIRFNLASGFKGLGGRRLESLYDAYAAALSGVWDAAGRADQGAARPQSIADLGLGKLLAEYAGAKELECGLLVRGGRRLRRGARPRDRAPKPRAPPRDGALAGLPGAARRVMERDAARARDMHRRAATWMPLLAGPEGAVADMPDLPGLPPSQSLVSSQARQSSAGRAGSGAKGAAWTPAGTVVSPKARRAAKRPASVASVAWPAKAAPRSLQGRDGSTAPSPVPVVSSPDFEALARDAADLAALAAQALEEDDESETSRSEGDGGAGEESEEEEEDYDIDL</sequence>
<evidence type="ECO:0000256" key="1">
    <source>
        <dbReference type="SAM" id="MobiDB-lite"/>
    </source>
</evidence>
<feature type="region of interest" description="Disordered" evidence="1">
    <location>
        <begin position="370"/>
        <end position="408"/>
    </location>
</feature>
<dbReference type="AlphaFoldDB" id="A0AAD9IH98"/>
<feature type="region of interest" description="Disordered" evidence="1">
    <location>
        <begin position="207"/>
        <end position="245"/>
    </location>
</feature>
<evidence type="ECO:0000313" key="3">
    <source>
        <dbReference type="Proteomes" id="UP001255856"/>
    </source>
</evidence>
<feature type="region of interest" description="Disordered" evidence="1">
    <location>
        <begin position="17"/>
        <end position="40"/>
    </location>
</feature>
<feature type="region of interest" description="Disordered" evidence="1">
    <location>
        <begin position="267"/>
        <end position="355"/>
    </location>
</feature>
<accession>A0AAD9IH98</accession>
<dbReference type="EMBL" id="JASFZW010000004">
    <property type="protein sequence ID" value="KAK2078456.1"/>
    <property type="molecule type" value="Genomic_DNA"/>
</dbReference>
<evidence type="ECO:0000313" key="2">
    <source>
        <dbReference type="EMBL" id="KAK2078456.1"/>
    </source>
</evidence>
<dbReference type="Pfam" id="PF09808">
    <property type="entry name" value="SNAPC1"/>
    <property type="match status" value="1"/>
</dbReference>
<gene>
    <name evidence="2" type="ORF">QBZ16_003296</name>
</gene>
<proteinExistence type="predicted"/>
<feature type="compositionally biased region" description="Acidic residues" evidence="1">
    <location>
        <begin position="20"/>
        <end position="33"/>
    </location>
</feature>
<dbReference type="InterPro" id="IPR019188">
    <property type="entry name" value="SNAPC1"/>
</dbReference>
<dbReference type="Proteomes" id="UP001255856">
    <property type="component" value="Unassembled WGS sequence"/>
</dbReference>
<reference evidence="2" key="1">
    <citation type="submission" date="2021-01" db="EMBL/GenBank/DDBJ databases">
        <authorList>
            <person name="Eckstrom K.M.E."/>
        </authorList>
    </citation>
    <scope>NUCLEOTIDE SEQUENCE</scope>
    <source>
        <strain evidence="2">UVCC 0001</strain>
    </source>
</reference>
<feature type="compositionally biased region" description="Low complexity" evidence="1">
    <location>
        <begin position="283"/>
        <end position="293"/>
    </location>
</feature>
<organism evidence="2 3">
    <name type="scientific">Prototheca wickerhamii</name>
    <dbReference type="NCBI Taxonomy" id="3111"/>
    <lineage>
        <taxon>Eukaryota</taxon>
        <taxon>Viridiplantae</taxon>
        <taxon>Chlorophyta</taxon>
        <taxon>core chlorophytes</taxon>
        <taxon>Trebouxiophyceae</taxon>
        <taxon>Chlorellales</taxon>
        <taxon>Chlorellaceae</taxon>
        <taxon>Prototheca</taxon>
    </lineage>
</organism>
<feature type="compositionally biased region" description="Acidic residues" evidence="1">
    <location>
        <begin position="393"/>
        <end position="408"/>
    </location>
</feature>
<protein>
    <submittedName>
        <fullName evidence="2">Uncharacterized protein</fullName>
    </submittedName>
</protein>
<comment type="caution">
    <text evidence="2">The sequence shown here is derived from an EMBL/GenBank/DDBJ whole genome shotgun (WGS) entry which is preliminary data.</text>
</comment>